<dbReference type="Proteomes" id="UP001619911">
    <property type="component" value="Unassembled WGS sequence"/>
</dbReference>
<name>A0ABW8IA73_9BACI</name>
<evidence type="ECO:0000313" key="2">
    <source>
        <dbReference type="Proteomes" id="UP001619911"/>
    </source>
</evidence>
<protein>
    <submittedName>
        <fullName evidence="1">NETI motif-containing protein</fullName>
    </submittedName>
</protein>
<proteinExistence type="predicted"/>
<sequence length="64" mass="7834">MSKKKTFYVQENETIDQCLERMKQEGYVPIRRMERPVFKEEMINKEKKYTPIGREIVFEGKMML</sequence>
<gene>
    <name evidence="1" type="ORF">QYG89_10380</name>
</gene>
<evidence type="ECO:0000313" key="1">
    <source>
        <dbReference type="EMBL" id="MFK2826070.1"/>
    </source>
</evidence>
<dbReference type="InterPro" id="IPR025930">
    <property type="entry name" value="NETI"/>
</dbReference>
<dbReference type="EMBL" id="JAUIYO010000006">
    <property type="protein sequence ID" value="MFK2826070.1"/>
    <property type="molecule type" value="Genomic_DNA"/>
</dbReference>
<keyword evidence="2" id="KW-1185">Reference proteome</keyword>
<accession>A0ABW8IA73</accession>
<organism evidence="1 2">
    <name type="scientific">Bacillus lumedeiriae</name>
    <dbReference type="NCBI Taxonomy" id="3058829"/>
    <lineage>
        <taxon>Bacteria</taxon>
        <taxon>Bacillati</taxon>
        <taxon>Bacillota</taxon>
        <taxon>Bacilli</taxon>
        <taxon>Bacillales</taxon>
        <taxon>Bacillaceae</taxon>
        <taxon>Bacillus</taxon>
    </lineage>
</organism>
<comment type="caution">
    <text evidence="1">The sequence shown here is derived from an EMBL/GenBank/DDBJ whole genome shotgun (WGS) entry which is preliminary data.</text>
</comment>
<reference evidence="1 2" key="1">
    <citation type="submission" date="2023-07" db="EMBL/GenBank/DDBJ databases">
        <title>Bacillus lucianemedeirus sp. nov, a new species isolated from an immunobiological production facility.</title>
        <authorList>
            <person name="Costa L.V."/>
            <person name="Miranda R.V.S.L."/>
            <person name="Brandao M.L.L."/>
            <person name="Reis C.M.F."/>
            <person name="Frazao A.M."/>
            <person name="Cruz F.V."/>
            <person name="Baio P.V.P."/>
            <person name="Veras J.F.C."/>
            <person name="Ramos J.N."/>
            <person name="Vieira V."/>
        </authorList>
    </citation>
    <scope>NUCLEOTIDE SEQUENCE [LARGE SCALE GENOMIC DNA]</scope>
    <source>
        <strain evidence="1 2">B190/17</strain>
    </source>
</reference>
<dbReference type="Pfam" id="PF14044">
    <property type="entry name" value="NETI"/>
    <property type="match status" value="1"/>
</dbReference>
<dbReference type="RefSeq" id="WP_404316957.1">
    <property type="nucleotide sequence ID" value="NZ_JAUIYO010000006.1"/>
</dbReference>